<gene>
    <name evidence="2" type="ORF">H0267_01205</name>
</gene>
<evidence type="ECO:0000313" key="3">
    <source>
        <dbReference type="Proteomes" id="UP000614490"/>
    </source>
</evidence>
<protein>
    <submittedName>
        <fullName evidence="2">Uncharacterized protein</fullName>
    </submittedName>
</protein>
<dbReference type="RefSeq" id="WP_197315462.1">
    <property type="nucleotide sequence ID" value="NZ_JADZSC010000001.1"/>
</dbReference>
<keyword evidence="3" id="KW-1185">Reference proteome</keyword>
<proteinExistence type="predicted"/>
<accession>A0A931HST4</accession>
<name>A0A931HST4_9BACI</name>
<reference evidence="2 3" key="1">
    <citation type="journal article" date="2005" name="Int. J. Syst. Evol. Microbiol.">
        <title>Halobacillus yeomjeoni sp. nov., isolated from a marine solar saltern in Korea.</title>
        <authorList>
            <person name="Yoon J.H."/>
            <person name="Kang S.J."/>
            <person name="Lee C.H."/>
            <person name="Oh H.W."/>
            <person name="Oh T.K."/>
        </authorList>
    </citation>
    <scope>NUCLEOTIDE SEQUENCE [LARGE SCALE GENOMIC DNA]</scope>
    <source>
        <strain evidence="2 3">KCTC 3957</strain>
    </source>
</reference>
<dbReference type="AlphaFoldDB" id="A0A931HST4"/>
<feature type="compositionally biased region" description="Basic and acidic residues" evidence="1">
    <location>
        <begin position="45"/>
        <end position="58"/>
    </location>
</feature>
<feature type="region of interest" description="Disordered" evidence="1">
    <location>
        <begin position="45"/>
        <end position="73"/>
    </location>
</feature>
<dbReference type="Proteomes" id="UP000614490">
    <property type="component" value="Unassembled WGS sequence"/>
</dbReference>
<comment type="caution">
    <text evidence="2">The sequence shown here is derived from an EMBL/GenBank/DDBJ whole genome shotgun (WGS) entry which is preliminary data.</text>
</comment>
<evidence type="ECO:0000256" key="1">
    <source>
        <dbReference type="SAM" id="MobiDB-lite"/>
    </source>
</evidence>
<dbReference type="EMBL" id="JADZSC010000001">
    <property type="protein sequence ID" value="MBH0228816.1"/>
    <property type="molecule type" value="Genomic_DNA"/>
</dbReference>
<organism evidence="2 3">
    <name type="scientific">Halobacillus yeomjeoni</name>
    <dbReference type="NCBI Taxonomy" id="311194"/>
    <lineage>
        <taxon>Bacteria</taxon>
        <taxon>Bacillati</taxon>
        <taxon>Bacillota</taxon>
        <taxon>Bacilli</taxon>
        <taxon>Bacillales</taxon>
        <taxon>Bacillaceae</taxon>
        <taxon>Halobacillus</taxon>
    </lineage>
</organism>
<sequence>MGYILPFNHYQYDDYKNRTIQTDRSPFILDEIHKMELKTKLEERKAYQNKTGESDEPSKLNLGKKQMQSHSSMAEKIYSQITGKGKHFSETI</sequence>
<evidence type="ECO:0000313" key="2">
    <source>
        <dbReference type="EMBL" id="MBH0228816.1"/>
    </source>
</evidence>